<evidence type="ECO:0000313" key="2">
    <source>
        <dbReference type="Proteomes" id="UP000516173"/>
    </source>
</evidence>
<dbReference type="AlphaFoldDB" id="A0A7G1KU80"/>
<keyword evidence="2" id="KW-1185">Reference proteome</keyword>
<accession>A0A7G1KU80</accession>
<dbReference type="Proteomes" id="UP000516173">
    <property type="component" value="Chromosome"/>
</dbReference>
<gene>
    <name evidence="1" type="ORF">NWFMUON74_55250</name>
</gene>
<dbReference type="KEGG" id="nwl:NWFMUON74_55250"/>
<protein>
    <submittedName>
        <fullName evidence="1">Uncharacterized protein</fullName>
    </submittedName>
</protein>
<reference evidence="1 2" key="1">
    <citation type="submission" date="2020-08" db="EMBL/GenBank/DDBJ databases">
        <title>Genome Sequencing of Nocardia wallacei strain FMUON74 and assembly.</title>
        <authorList>
            <person name="Toyokawa M."/>
            <person name="Uesaka K."/>
        </authorList>
    </citation>
    <scope>NUCLEOTIDE SEQUENCE [LARGE SCALE GENOMIC DNA]</scope>
    <source>
        <strain evidence="1 2">FMUON74</strain>
    </source>
</reference>
<evidence type="ECO:0000313" key="1">
    <source>
        <dbReference type="EMBL" id="BCK57753.1"/>
    </source>
</evidence>
<name>A0A7G1KU80_9NOCA</name>
<sequence length="97" mass="10398">MHDGTLGIVVDGIGLVADQQDDRAAGRQCGERLVGGVQKQHPALRPRGHRGRWFDGAVLPGSTRMRAFIGQDMQRSSPRPTIVDVGGLELSVRSGLV</sequence>
<dbReference type="EMBL" id="AP023396">
    <property type="protein sequence ID" value="BCK57753.1"/>
    <property type="molecule type" value="Genomic_DNA"/>
</dbReference>
<organism evidence="1 2">
    <name type="scientific">Nocardia wallacei</name>
    <dbReference type="NCBI Taxonomy" id="480035"/>
    <lineage>
        <taxon>Bacteria</taxon>
        <taxon>Bacillati</taxon>
        <taxon>Actinomycetota</taxon>
        <taxon>Actinomycetes</taxon>
        <taxon>Mycobacteriales</taxon>
        <taxon>Nocardiaceae</taxon>
        <taxon>Nocardia</taxon>
    </lineage>
</organism>
<proteinExistence type="predicted"/>